<dbReference type="PROSITE" id="PS50234">
    <property type="entry name" value="VWFA"/>
    <property type="match status" value="1"/>
</dbReference>
<dbReference type="AlphaFoldDB" id="A0AB39Y6J1"/>
<name>A0AB39Y6J1_9ACTN</name>
<dbReference type="RefSeq" id="WP_369778225.1">
    <property type="nucleotide sequence ID" value="NZ_CP165727.1"/>
</dbReference>
<dbReference type="EMBL" id="CP165727">
    <property type="protein sequence ID" value="XDV65096.1"/>
    <property type="molecule type" value="Genomic_DNA"/>
</dbReference>
<accession>A0AB39Y6J1</accession>
<dbReference type="InterPro" id="IPR002035">
    <property type="entry name" value="VWF_A"/>
</dbReference>
<dbReference type="SUPFAM" id="SSF53300">
    <property type="entry name" value="vWA-like"/>
    <property type="match status" value="1"/>
</dbReference>
<reference evidence="2" key="1">
    <citation type="submission" date="2024-08" db="EMBL/GenBank/DDBJ databases">
        <authorList>
            <person name="Yu S.T."/>
        </authorList>
    </citation>
    <scope>NUCLEOTIDE SEQUENCE</scope>
    <source>
        <strain evidence="2">R33</strain>
    </source>
</reference>
<proteinExistence type="predicted"/>
<evidence type="ECO:0000313" key="2">
    <source>
        <dbReference type="EMBL" id="XDV65096.1"/>
    </source>
</evidence>
<sequence length="447" mass="46811">MLTVAAVAVGAAVVYVVRSTPQYRTAFLLDTSDPGSPAEGRDFGALADAVGAAVRNSGDRDALSLRRFGGACGEPDNTRELVGSGTGNAQRISAAAHALTPGGRATLNSGLLAAIDDFSGRYPLRGSKRNRIVVVTTQGTDGCGGDPAAMNEQVRDRMDALGLQLEFRFVGYRVPAAEQAVLTRLASAVKAAAPQFTQDSAELNAVLEKLVVPSLPEAKPVEVPSQEVSVTACSRTGTPLGVTPAPAPPSVRLPGRLTVPAGAQVYAVDPKTYLMAPAGKTCTLVFYDSSVYRQVHVGEPPLDFEGFGVGLTEDVVTGVALDCSDFGKTAPELLKYLDGDPDATENTCKAQDTGRTVNIPTGVPGLYVGTIRESVAPDVKGHLRLLNFRGERPVTSGLVCLLPKEQADICTASLVYHFLQQTAGTDISTADRDRVVSAIEAYVRSLP</sequence>
<organism evidence="2">
    <name type="scientific">Streptomyces sp. R33</name>
    <dbReference type="NCBI Taxonomy" id="3238629"/>
    <lineage>
        <taxon>Bacteria</taxon>
        <taxon>Bacillati</taxon>
        <taxon>Actinomycetota</taxon>
        <taxon>Actinomycetes</taxon>
        <taxon>Kitasatosporales</taxon>
        <taxon>Streptomycetaceae</taxon>
        <taxon>Streptomyces</taxon>
    </lineage>
</organism>
<protein>
    <recommendedName>
        <fullName evidence="1">VWFA domain-containing protein</fullName>
    </recommendedName>
</protein>
<dbReference type="InterPro" id="IPR036465">
    <property type="entry name" value="vWFA_dom_sf"/>
</dbReference>
<dbReference type="Gene3D" id="3.40.50.410">
    <property type="entry name" value="von Willebrand factor, type A domain"/>
    <property type="match status" value="1"/>
</dbReference>
<evidence type="ECO:0000259" key="1">
    <source>
        <dbReference type="PROSITE" id="PS50234"/>
    </source>
</evidence>
<gene>
    <name evidence="2" type="ORF">AB5J51_20135</name>
</gene>
<feature type="domain" description="VWFA" evidence="1">
    <location>
        <begin position="24"/>
        <end position="215"/>
    </location>
</feature>